<dbReference type="EMBL" id="DRTT01000106">
    <property type="protein sequence ID" value="HHF98590.1"/>
    <property type="molecule type" value="Genomic_DNA"/>
</dbReference>
<comment type="subcellular location">
    <subcellularLocation>
        <location evidence="2">Cell membrane</location>
        <topology evidence="2">Multi-pass membrane protein</topology>
    </subcellularLocation>
</comment>
<keyword evidence="2" id="KW-1003">Cell membrane</keyword>
<protein>
    <recommendedName>
        <fullName evidence="2">Biotin transporter</fullName>
    </recommendedName>
</protein>
<feature type="transmembrane region" description="Helical" evidence="3">
    <location>
        <begin position="83"/>
        <end position="99"/>
    </location>
</feature>
<organism evidence="4">
    <name type="scientific">Aerophobetes bacterium</name>
    <dbReference type="NCBI Taxonomy" id="2030807"/>
    <lineage>
        <taxon>Bacteria</taxon>
        <taxon>Candidatus Aerophobota</taxon>
    </lineage>
</organism>
<keyword evidence="2 3" id="KW-0472">Membrane</keyword>
<dbReference type="PANTHER" id="PTHR34295">
    <property type="entry name" value="BIOTIN TRANSPORTER BIOY"/>
    <property type="match status" value="1"/>
</dbReference>
<comment type="caution">
    <text evidence="4">The sequence shown here is derived from an EMBL/GenBank/DDBJ whole genome shotgun (WGS) entry which is preliminary data.</text>
</comment>
<evidence type="ECO:0000256" key="2">
    <source>
        <dbReference type="PIRNR" id="PIRNR016661"/>
    </source>
</evidence>
<dbReference type="InterPro" id="IPR003784">
    <property type="entry name" value="BioY"/>
</dbReference>
<dbReference type="PANTHER" id="PTHR34295:SF1">
    <property type="entry name" value="BIOTIN TRANSPORTER BIOY"/>
    <property type="match status" value="1"/>
</dbReference>
<keyword evidence="2" id="KW-0813">Transport</keyword>
<evidence type="ECO:0000256" key="1">
    <source>
        <dbReference type="ARBA" id="ARBA00010692"/>
    </source>
</evidence>
<feature type="transmembrane region" description="Helical" evidence="3">
    <location>
        <begin position="111"/>
        <end position="128"/>
    </location>
</feature>
<reference evidence="4" key="1">
    <citation type="journal article" date="2020" name="mSystems">
        <title>Genome- and Community-Level Interaction Insights into Carbon Utilization and Element Cycling Functions of Hydrothermarchaeota in Hydrothermal Sediment.</title>
        <authorList>
            <person name="Zhou Z."/>
            <person name="Liu Y."/>
            <person name="Xu W."/>
            <person name="Pan J."/>
            <person name="Luo Z.H."/>
            <person name="Li M."/>
        </authorList>
    </citation>
    <scope>NUCLEOTIDE SEQUENCE [LARGE SCALE GENOMIC DNA]</scope>
    <source>
        <strain evidence="4">HyVt-92</strain>
    </source>
</reference>
<gene>
    <name evidence="4" type="ORF">ENL39_03780</name>
</gene>
<name>A0A7V5HZ40_UNCAE</name>
<dbReference type="Pfam" id="PF02632">
    <property type="entry name" value="BioY"/>
    <property type="match status" value="1"/>
</dbReference>
<feature type="transmembrane region" description="Helical" evidence="3">
    <location>
        <begin position="55"/>
        <end position="76"/>
    </location>
</feature>
<dbReference type="GO" id="GO:0015225">
    <property type="term" value="F:biotin transmembrane transporter activity"/>
    <property type="evidence" value="ECO:0007669"/>
    <property type="project" value="UniProtKB-UniRule"/>
</dbReference>
<dbReference type="PIRSF" id="PIRSF016661">
    <property type="entry name" value="BioY"/>
    <property type="match status" value="1"/>
</dbReference>
<feature type="transmembrane region" description="Helical" evidence="3">
    <location>
        <begin position="135"/>
        <end position="160"/>
    </location>
</feature>
<dbReference type="GO" id="GO:0005886">
    <property type="term" value="C:plasma membrane"/>
    <property type="evidence" value="ECO:0007669"/>
    <property type="project" value="UniProtKB-SubCell"/>
</dbReference>
<evidence type="ECO:0000256" key="3">
    <source>
        <dbReference type="SAM" id="Phobius"/>
    </source>
</evidence>
<sequence length="204" mass="22323">MFSSVVRIKNKWESLVQSYVRWRCETFALNKVLLSLFVAFATALASKVRIPLPWTPVPITAQTLVVLLGGIILGGGYAGASQVIYVIMGVAGIPVFSGWGGGIDYLSGPTGGYILGFIAASLFVGHFYDRGRKGFWQLFLLLLVANFLLIHGFGLLQLYMWLSFAKGEAFNFYNLLMIGSLPFVPGDLVKIVIVATLAGEKRKH</sequence>
<dbReference type="Proteomes" id="UP000886070">
    <property type="component" value="Unassembled WGS sequence"/>
</dbReference>
<keyword evidence="3" id="KW-1133">Transmembrane helix</keyword>
<proteinExistence type="inferred from homology"/>
<evidence type="ECO:0000313" key="4">
    <source>
        <dbReference type="EMBL" id="HHF98590.1"/>
    </source>
</evidence>
<comment type="similarity">
    <text evidence="1 2">Belongs to the BioY family.</text>
</comment>
<keyword evidence="3" id="KW-0812">Transmembrane</keyword>
<dbReference type="AlphaFoldDB" id="A0A7V5HZ40"/>
<feature type="transmembrane region" description="Helical" evidence="3">
    <location>
        <begin position="172"/>
        <end position="198"/>
    </location>
</feature>
<dbReference type="Gene3D" id="1.10.1760.20">
    <property type="match status" value="1"/>
</dbReference>
<accession>A0A7V5HZ40</accession>